<dbReference type="OrthoDB" id="24847at2"/>
<evidence type="ECO:0000313" key="3">
    <source>
        <dbReference type="EMBL" id="SLM30289.1"/>
    </source>
</evidence>
<dbReference type="Pfam" id="PF20434">
    <property type="entry name" value="BD-FAE"/>
    <property type="match status" value="1"/>
</dbReference>
<dbReference type="AlphaFoldDB" id="A0A1W1HCU7"/>
<proteinExistence type="predicted"/>
<dbReference type="STRING" id="1246637.MTBBW1_2190009"/>
<sequence length="418" mass="46466">MKKDTCSESPIKKGYSKTNHRISKMEGNNSMKKKISNTLLSLFIVIFYVSVSYAEQYNTDAVDLNPGNLNLTIKNMEIQGNPTDIQLTFAPNPADPENIYWKLGDITPGLQMKTVYKDTFAYRETITTVESDPLERHQLDIYYTDNPTSNKVIMFVPGGAWRQGDKDSYEALGKTLVGIHGFTLAVVNYRISNDTGGNAVHPDHIQDVASAFKWLKQNIAPYGDPDTFYLFGQSAGAHLVSLLATDRKWLNAVGYDLSDIKGVISMSASYYLPDLVTYPDNPLGLSADDTVVFKKLMLDAFGGWSDADLVDPSPQSHINPDQPPFLVIYSYNDISGFGPEAENFVKAVKTLDPAPEIALRAIEFSDYTDEVWETAVTQASQEPVLAEFVGHWAEVIAINPNEPTGYVTKLIVEFFQSH</sequence>
<dbReference type="GO" id="GO:0004061">
    <property type="term" value="F:arylformamidase activity"/>
    <property type="evidence" value="ECO:0007669"/>
    <property type="project" value="TreeGrafter"/>
</dbReference>
<protein>
    <recommendedName>
        <fullName evidence="2">BD-FAE-like domain-containing protein</fullName>
    </recommendedName>
</protein>
<keyword evidence="4" id="KW-1185">Reference proteome</keyword>
<feature type="domain" description="BD-FAE-like" evidence="2">
    <location>
        <begin position="139"/>
        <end position="333"/>
    </location>
</feature>
<evidence type="ECO:0000313" key="4">
    <source>
        <dbReference type="Proteomes" id="UP000191931"/>
    </source>
</evidence>
<dbReference type="PANTHER" id="PTHR48081:SF33">
    <property type="entry name" value="KYNURENINE FORMAMIDASE"/>
    <property type="match status" value="1"/>
</dbReference>
<evidence type="ECO:0000259" key="2">
    <source>
        <dbReference type="Pfam" id="PF20434"/>
    </source>
</evidence>
<organism evidence="3 4">
    <name type="scientific">Desulfamplus magnetovallimortis</name>
    <dbReference type="NCBI Taxonomy" id="1246637"/>
    <lineage>
        <taxon>Bacteria</taxon>
        <taxon>Pseudomonadati</taxon>
        <taxon>Thermodesulfobacteriota</taxon>
        <taxon>Desulfobacteria</taxon>
        <taxon>Desulfobacterales</taxon>
        <taxon>Desulfobacteraceae</taxon>
        <taxon>Desulfamplus</taxon>
    </lineage>
</organism>
<dbReference type="InterPro" id="IPR049492">
    <property type="entry name" value="BD-FAE-like_dom"/>
</dbReference>
<evidence type="ECO:0000256" key="1">
    <source>
        <dbReference type="ARBA" id="ARBA00022801"/>
    </source>
</evidence>
<accession>A0A1W1HCU7</accession>
<dbReference type="Proteomes" id="UP000191931">
    <property type="component" value="Unassembled WGS sequence"/>
</dbReference>
<dbReference type="InterPro" id="IPR050300">
    <property type="entry name" value="GDXG_lipolytic_enzyme"/>
</dbReference>
<reference evidence="3 4" key="1">
    <citation type="submission" date="2017-03" db="EMBL/GenBank/DDBJ databases">
        <authorList>
            <person name="Afonso C.L."/>
            <person name="Miller P.J."/>
            <person name="Scott M.A."/>
            <person name="Spackman E."/>
            <person name="Goraichik I."/>
            <person name="Dimitrov K.M."/>
            <person name="Suarez D.L."/>
            <person name="Swayne D.E."/>
        </authorList>
    </citation>
    <scope>NUCLEOTIDE SEQUENCE [LARGE SCALE GENOMIC DNA]</scope>
    <source>
        <strain evidence="3">PRJEB14757</strain>
    </source>
</reference>
<dbReference type="Gene3D" id="3.40.50.1820">
    <property type="entry name" value="alpha/beta hydrolase"/>
    <property type="match status" value="1"/>
</dbReference>
<name>A0A1W1HCU7_9BACT</name>
<dbReference type="PANTHER" id="PTHR48081">
    <property type="entry name" value="AB HYDROLASE SUPERFAMILY PROTEIN C4A8.06C"/>
    <property type="match status" value="1"/>
</dbReference>
<keyword evidence="1" id="KW-0378">Hydrolase</keyword>
<dbReference type="InterPro" id="IPR029058">
    <property type="entry name" value="AB_hydrolase_fold"/>
</dbReference>
<gene>
    <name evidence="3" type="ORF">MTBBW1_2190009</name>
</gene>
<dbReference type="SUPFAM" id="SSF53474">
    <property type="entry name" value="alpha/beta-Hydrolases"/>
    <property type="match status" value="1"/>
</dbReference>
<dbReference type="EMBL" id="FWEV01000134">
    <property type="protein sequence ID" value="SLM30289.1"/>
    <property type="molecule type" value="Genomic_DNA"/>
</dbReference>